<keyword evidence="4" id="KW-1185">Reference proteome</keyword>
<evidence type="ECO:0000313" key="3">
    <source>
        <dbReference type="EMBL" id="CAF3743830.1"/>
    </source>
</evidence>
<evidence type="ECO:0000313" key="4">
    <source>
        <dbReference type="Proteomes" id="UP000663829"/>
    </source>
</evidence>
<sequence length="209" mass="24133">MRQLVKSDGMVAQLSMNPGENPMIILSYNYQIQDLRRCCTKSYAYAPLSVLSADADEFENRLIDLEDVWNIIKNNNLDNYRSSADFHDWFITYGAESFQEHLMAGVRNAAGYVNQDRSSRLFYNNDNKAIRFIHNNRVWASTLNEERQQIIKNYYSYQPPIRRQVSDFNIPTTSGRKPEKSSVRGSTTTPKSGRTSSITPKTKRGQKKQ</sequence>
<evidence type="ECO:0000313" key="2">
    <source>
        <dbReference type="EMBL" id="CAF0970747.1"/>
    </source>
</evidence>
<dbReference type="AlphaFoldDB" id="A0A814EKN7"/>
<evidence type="ECO:0000256" key="1">
    <source>
        <dbReference type="SAM" id="MobiDB-lite"/>
    </source>
</evidence>
<name>A0A814EKN7_9BILA</name>
<reference evidence="2" key="1">
    <citation type="submission" date="2021-02" db="EMBL/GenBank/DDBJ databases">
        <authorList>
            <person name="Nowell W R."/>
        </authorList>
    </citation>
    <scope>NUCLEOTIDE SEQUENCE</scope>
</reference>
<gene>
    <name evidence="2" type="ORF">GPM918_LOCUS12222</name>
    <name evidence="3" type="ORF">SRO942_LOCUS12223</name>
</gene>
<feature type="compositionally biased region" description="Polar residues" evidence="1">
    <location>
        <begin position="183"/>
        <end position="200"/>
    </location>
</feature>
<dbReference type="EMBL" id="CAJOBC010002648">
    <property type="protein sequence ID" value="CAF3743830.1"/>
    <property type="molecule type" value="Genomic_DNA"/>
</dbReference>
<feature type="region of interest" description="Disordered" evidence="1">
    <location>
        <begin position="167"/>
        <end position="209"/>
    </location>
</feature>
<organism evidence="2 4">
    <name type="scientific">Didymodactylos carnosus</name>
    <dbReference type="NCBI Taxonomy" id="1234261"/>
    <lineage>
        <taxon>Eukaryota</taxon>
        <taxon>Metazoa</taxon>
        <taxon>Spiralia</taxon>
        <taxon>Gnathifera</taxon>
        <taxon>Rotifera</taxon>
        <taxon>Eurotatoria</taxon>
        <taxon>Bdelloidea</taxon>
        <taxon>Philodinida</taxon>
        <taxon>Philodinidae</taxon>
        <taxon>Didymodactylos</taxon>
    </lineage>
</organism>
<comment type="caution">
    <text evidence="2">The sequence shown here is derived from an EMBL/GenBank/DDBJ whole genome shotgun (WGS) entry which is preliminary data.</text>
</comment>
<dbReference type="EMBL" id="CAJNOQ010002648">
    <property type="protein sequence ID" value="CAF0970747.1"/>
    <property type="molecule type" value="Genomic_DNA"/>
</dbReference>
<dbReference type="Proteomes" id="UP000681722">
    <property type="component" value="Unassembled WGS sequence"/>
</dbReference>
<dbReference type="Proteomes" id="UP000663829">
    <property type="component" value="Unassembled WGS sequence"/>
</dbReference>
<protein>
    <submittedName>
        <fullName evidence="2">Uncharacterized protein</fullName>
    </submittedName>
</protein>
<proteinExistence type="predicted"/>
<accession>A0A814EKN7</accession>